<keyword evidence="10" id="KW-1185">Reference proteome</keyword>
<evidence type="ECO:0000256" key="5">
    <source>
        <dbReference type="ARBA" id="ARBA00023002"/>
    </source>
</evidence>
<evidence type="ECO:0000313" key="10">
    <source>
        <dbReference type="Proteomes" id="UP000266673"/>
    </source>
</evidence>
<organism evidence="9 10">
    <name type="scientific">Gigaspora rosea</name>
    <dbReference type="NCBI Taxonomy" id="44941"/>
    <lineage>
        <taxon>Eukaryota</taxon>
        <taxon>Fungi</taxon>
        <taxon>Fungi incertae sedis</taxon>
        <taxon>Mucoromycota</taxon>
        <taxon>Glomeromycotina</taxon>
        <taxon>Glomeromycetes</taxon>
        <taxon>Diversisporales</taxon>
        <taxon>Gigasporaceae</taxon>
        <taxon>Gigaspora</taxon>
    </lineage>
</organism>
<evidence type="ECO:0000256" key="7">
    <source>
        <dbReference type="ARBA" id="ARBA00025795"/>
    </source>
</evidence>
<accession>A0A397VVL9</accession>
<dbReference type="AlphaFoldDB" id="A0A397VVL9"/>
<dbReference type="OrthoDB" id="407298at2759"/>
<dbReference type="EMBL" id="QKWP01000130">
    <property type="protein sequence ID" value="RIB26620.1"/>
    <property type="molecule type" value="Genomic_DNA"/>
</dbReference>
<evidence type="ECO:0000256" key="6">
    <source>
        <dbReference type="ARBA" id="ARBA00023004"/>
    </source>
</evidence>
<comment type="similarity">
    <text evidence="7">Belongs to the chloroperoxidase family.</text>
</comment>
<dbReference type="Proteomes" id="UP000266673">
    <property type="component" value="Unassembled WGS sequence"/>
</dbReference>
<dbReference type="PANTHER" id="PTHR33577">
    <property type="entry name" value="STERIGMATOCYSTIN BIOSYNTHESIS PEROXIDASE STCC-RELATED"/>
    <property type="match status" value="1"/>
</dbReference>
<name>A0A397VVL9_9GLOM</name>
<keyword evidence="2 9" id="KW-0575">Peroxidase</keyword>
<evidence type="ECO:0000313" key="9">
    <source>
        <dbReference type="EMBL" id="RIB26620.1"/>
    </source>
</evidence>
<evidence type="ECO:0000256" key="3">
    <source>
        <dbReference type="ARBA" id="ARBA00022617"/>
    </source>
</evidence>
<dbReference type="GO" id="GO:0004601">
    <property type="term" value="F:peroxidase activity"/>
    <property type="evidence" value="ECO:0007669"/>
    <property type="project" value="UniProtKB-KW"/>
</dbReference>
<feature type="domain" description="Heme haloperoxidase family profile" evidence="8">
    <location>
        <begin position="16"/>
        <end position="228"/>
    </location>
</feature>
<dbReference type="PROSITE" id="PS51405">
    <property type="entry name" value="HEME_HALOPEROXIDASE"/>
    <property type="match status" value="1"/>
</dbReference>
<keyword evidence="3" id="KW-0349">Heme</keyword>
<dbReference type="SUPFAM" id="SSF47571">
    <property type="entry name" value="Cloroperoxidase"/>
    <property type="match status" value="1"/>
</dbReference>
<evidence type="ECO:0000256" key="4">
    <source>
        <dbReference type="ARBA" id="ARBA00022723"/>
    </source>
</evidence>
<dbReference type="Gene3D" id="1.10.489.10">
    <property type="entry name" value="Chloroperoxidase-like"/>
    <property type="match status" value="1"/>
</dbReference>
<comment type="caution">
    <text evidence="9">The sequence shown here is derived from an EMBL/GenBank/DDBJ whole genome shotgun (WGS) entry which is preliminary data.</text>
</comment>
<gene>
    <name evidence="9" type="ORF">C2G38_2138231</name>
</gene>
<evidence type="ECO:0000259" key="8">
    <source>
        <dbReference type="PROSITE" id="PS51405"/>
    </source>
</evidence>
<dbReference type="InterPro" id="IPR036851">
    <property type="entry name" value="Chloroperoxidase-like_sf"/>
</dbReference>
<keyword evidence="6" id="KW-0408">Iron</keyword>
<dbReference type="PANTHER" id="PTHR33577:SF9">
    <property type="entry name" value="PEROXIDASE STCC"/>
    <property type="match status" value="1"/>
</dbReference>
<evidence type="ECO:0000256" key="2">
    <source>
        <dbReference type="ARBA" id="ARBA00022559"/>
    </source>
</evidence>
<proteinExistence type="inferred from homology"/>
<evidence type="ECO:0000256" key="1">
    <source>
        <dbReference type="ARBA" id="ARBA00001970"/>
    </source>
</evidence>
<dbReference type="InterPro" id="IPR000028">
    <property type="entry name" value="Chloroperoxidase"/>
</dbReference>
<protein>
    <submittedName>
        <fullName evidence="9">Chloroperoxidase</fullName>
    </submittedName>
</protein>
<comment type="cofactor">
    <cofactor evidence="1">
        <name>heme b</name>
        <dbReference type="ChEBI" id="CHEBI:60344"/>
    </cofactor>
</comment>
<dbReference type="Pfam" id="PF01328">
    <property type="entry name" value="Peroxidase_2"/>
    <property type="match status" value="1"/>
</dbReference>
<sequence length="239" mass="27448">MNSFRLLHSIKRYSMSAHVWQGPGTHDKRSPCPALNALANHGYLPHSGENITKSQLARGLQEGLNASSLLANFLAYGGFNLLGKLLDKTINLDDLNQHNKCEHDASLTRKDFYFGDNHTVNPELVDLLLKQNIDRKIKEEPLSKLHWIRLNNSKEVNPTLLYKFKQKFLSAGESSLLLNFIGANTDLEIEIEKLEVFLKHERFPEGWRKPNKVVGIWPIISSLFSFLKRYDQLEKEQKK</sequence>
<keyword evidence="4" id="KW-0479">Metal-binding</keyword>
<reference evidence="9 10" key="1">
    <citation type="submission" date="2018-06" db="EMBL/GenBank/DDBJ databases">
        <title>Comparative genomics reveals the genomic features of Rhizophagus irregularis, R. cerebriforme, R. diaphanum and Gigaspora rosea, and their symbiotic lifestyle signature.</title>
        <authorList>
            <person name="Morin E."/>
            <person name="San Clemente H."/>
            <person name="Chen E.C.H."/>
            <person name="De La Providencia I."/>
            <person name="Hainaut M."/>
            <person name="Kuo A."/>
            <person name="Kohler A."/>
            <person name="Murat C."/>
            <person name="Tang N."/>
            <person name="Roy S."/>
            <person name="Loubradou J."/>
            <person name="Henrissat B."/>
            <person name="Grigoriev I.V."/>
            <person name="Corradi N."/>
            <person name="Roux C."/>
            <person name="Martin F.M."/>
        </authorList>
    </citation>
    <scope>NUCLEOTIDE SEQUENCE [LARGE SCALE GENOMIC DNA]</scope>
    <source>
        <strain evidence="9 10">DAOM 194757</strain>
    </source>
</reference>
<keyword evidence="5" id="KW-0560">Oxidoreductase</keyword>
<dbReference type="GO" id="GO:0046872">
    <property type="term" value="F:metal ion binding"/>
    <property type="evidence" value="ECO:0007669"/>
    <property type="project" value="UniProtKB-KW"/>
</dbReference>
<dbReference type="STRING" id="44941.A0A397VVL9"/>